<keyword evidence="6" id="KW-1185">Reference proteome</keyword>
<dbReference type="PANTHER" id="PTHR33204">
    <property type="entry name" value="TRANSCRIPTIONAL REGULATOR, MARR FAMILY"/>
    <property type="match status" value="1"/>
</dbReference>
<comment type="caution">
    <text evidence="5">The sequence shown here is derived from an EMBL/GenBank/DDBJ whole genome shotgun (WGS) entry which is preliminary data.</text>
</comment>
<dbReference type="InterPro" id="IPR036388">
    <property type="entry name" value="WH-like_DNA-bd_sf"/>
</dbReference>
<feature type="domain" description="HTH hxlR-type" evidence="4">
    <location>
        <begin position="7"/>
        <end position="109"/>
    </location>
</feature>
<organism evidence="5 6">
    <name type="scientific">Paractinoplanes ferrugineus</name>
    <dbReference type="NCBI Taxonomy" id="113564"/>
    <lineage>
        <taxon>Bacteria</taxon>
        <taxon>Bacillati</taxon>
        <taxon>Actinomycetota</taxon>
        <taxon>Actinomycetes</taxon>
        <taxon>Micromonosporales</taxon>
        <taxon>Micromonosporaceae</taxon>
        <taxon>Paractinoplanes</taxon>
    </lineage>
</organism>
<dbReference type="EMBL" id="BOMM01000047">
    <property type="protein sequence ID" value="GIE13353.1"/>
    <property type="molecule type" value="Genomic_DNA"/>
</dbReference>
<evidence type="ECO:0000256" key="3">
    <source>
        <dbReference type="ARBA" id="ARBA00023163"/>
    </source>
</evidence>
<evidence type="ECO:0000313" key="6">
    <source>
        <dbReference type="Proteomes" id="UP000598174"/>
    </source>
</evidence>
<keyword evidence="2" id="KW-0238">DNA-binding</keyword>
<dbReference type="InterPro" id="IPR036390">
    <property type="entry name" value="WH_DNA-bd_sf"/>
</dbReference>
<gene>
    <name evidence="5" type="ORF">Afe05nite_51930</name>
</gene>
<accession>A0A919MF21</accession>
<evidence type="ECO:0000259" key="4">
    <source>
        <dbReference type="PROSITE" id="PS51118"/>
    </source>
</evidence>
<dbReference type="PROSITE" id="PS51118">
    <property type="entry name" value="HTH_HXLR"/>
    <property type="match status" value="1"/>
</dbReference>
<reference evidence="5" key="1">
    <citation type="submission" date="2021-01" db="EMBL/GenBank/DDBJ databases">
        <title>Whole genome shotgun sequence of Actinoplanes ferrugineus NBRC 15555.</title>
        <authorList>
            <person name="Komaki H."/>
            <person name="Tamura T."/>
        </authorList>
    </citation>
    <scope>NUCLEOTIDE SEQUENCE</scope>
    <source>
        <strain evidence="5">NBRC 15555</strain>
    </source>
</reference>
<dbReference type="GO" id="GO:0003677">
    <property type="term" value="F:DNA binding"/>
    <property type="evidence" value="ECO:0007669"/>
    <property type="project" value="UniProtKB-KW"/>
</dbReference>
<dbReference type="Proteomes" id="UP000598174">
    <property type="component" value="Unassembled WGS sequence"/>
</dbReference>
<evidence type="ECO:0000256" key="1">
    <source>
        <dbReference type="ARBA" id="ARBA00023015"/>
    </source>
</evidence>
<name>A0A919MF21_9ACTN</name>
<keyword evidence="3" id="KW-0804">Transcription</keyword>
<keyword evidence="1" id="KW-0805">Transcription regulation</keyword>
<dbReference type="InterPro" id="IPR002577">
    <property type="entry name" value="HTH_HxlR"/>
</dbReference>
<sequence length="114" mass="13021">MSVRARPPFGGLDASMEVISGKWKVLIRWALRDDPQRFGALKRQVPGVSEKVLARQLRELEQDRVVRREAYDDRTGLRVEYSLTPRGIDLYQALKPLGDWGRRHLAPDAAPDRG</sequence>
<dbReference type="PANTHER" id="PTHR33204:SF29">
    <property type="entry name" value="TRANSCRIPTIONAL REGULATOR"/>
    <property type="match status" value="1"/>
</dbReference>
<evidence type="ECO:0000313" key="5">
    <source>
        <dbReference type="EMBL" id="GIE13353.1"/>
    </source>
</evidence>
<dbReference type="Pfam" id="PF01638">
    <property type="entry name" value="HxlR"/>
    <property type="match status" value="1"/>
</dbReference>
<dbReference type="AlphaFoldDB" id="A0A919MF21"/>
<protein>
    <submittedName>
        <fullName evidence="5">Transcriptional regulator</fullName>
    </submittedName>
</protein>
<dbReference type="SUPFAM" id="SSF46785">
    <property type="entry name" value="Winged helix' DNA-binding domain"/>
    <property type="match status" value="1"/>
</dbReference>
<evidence type="ECO:0000256" key="2">
    <source>
        <dbReference type="ARBA" id="ARBA00023125"/>
    </source>
</evidence>
<dbReference type="Gene3D" id="1.10.10.10">
    <property type="entry name" value="Winged helix-like DNA-binding domain superfamily/Winged helix DNA-binding domain"/>
    <property type="match status" value="1"/>
</dbReference>
<proteinExistence type="predicted"/>